<dbReference type="Pfam" id="PF14347">
    <property type="entry name" value="DUF4399"/>
    <property type="match status" value="1"/>
</dbReference>
<dbReference type="EMBL" id="LQBQ01000035">
    <property type="protein sequence ID" value="KUJ76523.1"/>
    <property type="molecule type" value="Genomic_DNA"/>
</dbReference>
<evidence type="ECO:0000256" key="1">
    <source>
        <dbReference type="SAM" id="SignalP"/>
    </source>
</evidence>
<evidence type="ECO:0000313" key="4">
    <source>
        <dbReference type="Proteomes" id="UP000053791"/>
    </source>
</evidence>
<protein>
    <submittedName>
        <fullName evidence="3">Rod shape-determining protein RodA</fullName>
    </submittedName>
</protein>
<feature type="domain" description="DUF4399" evidence="2">
    <location>
        <begin position="48"/>
        <end position="138"/>
    </location>
</feature>
<reference evidence="3 4" key="1">
    <citation type="submission" date="2015-12" db="EMBL/GenBank/DDBJ databases">
        <authorList>
            <person name="Shamseldin A."/>
            <person name="Moawad H."/>
            <person name="Abd El-Rahim W.M."/>
            <person name="Sadowsky M.J."/>
        </authorList>
    </citation>
    <scope>NUCLEOTIDE SEQUENCE [LARGE SCALE GENOMIC DNA]</scope>
    <source>
        <strain evidence="3 4">ZGT118</strain>
    </source>
</reference>
<dbReference type="RefSeq" id="WP_068348482.1">
    <property type="nucleotide sequence ID" value="NZ_LQBQ01000035.1"/>
</dbReference>
<accession>A0A0X3TLB5</accession>
<name>A0A0X3TLB5_9RHOB</name>
<dbReference type="Proteomes" id="UP000053791">
    <property type="component" value="Unassembled WGS sequence"/>
</dbReference>
<feature type="signal peptide" evidence="1">
    <location>
        <begin position="1"/>
        <end position="21"/>
    </location>
</feature>
<organism evidence="3 4">
    <name type="scientific">Ruegeria marisrubri</name>
    <dbReference type="NCBI Taxonomy" id="1685379"/>
    <lineage>
        <taxon>Bacteria</taxon>
        <taxon>Pseudomonadati</taxon>
        <taxon>Pseudomonadota</taxon>
        <taxon>Alphaproteobacteria</taxon>
        <taxon>Rhodobacterales</taxon>
        <taxon>Roseobacteraceae</taxon>
        <taxon>Ruegeria</taxon>
    </lineage>
</organism>
<gene>
    <name evidence="3" type="ORF">AVO45_12105</name>
</gene>
<evidence type="ECO:0000259" key="2">
    <source>
        <dbReference type="Pfam" id="PF14347"/>
    </source>
</evidence>
<keyword evidence="4" id="KW-1185">Reference proteome</keyword>
<comment type="caution">
    <text evidence="3">The sequence shown here is derived from an EMBL/GenBank/DDBJ whole genome shotgun (WGS) entry which is preliminary data.</text>
</comment>
<dbReference type="InterPro" id="IPR025512">
    <property type="entry name" value="DUF4399"/>
</dbReference>
<sequence>MKPFLATLGFCLLAVSAPAGGETPSNPDARVYIANLSDGETVKSPVTVVFGLSGMGVAPAGVEKEDTGHHHLLIDRPPLTEEELSAPLPSDENHRHFGAGQTEVTLELAPGPHTLQLVLGDHNHVPHSPPIVSEVITIIAE</sequence>
<dbReference type="OrthoDB" id="531568at2"/>
<feature type="chain" id="PRO_5007054148" evidence="1">
    <location>
        <begin position="22"/>
        <end position="141"/>
    </location>
</feature>
<dbReference type="AlphaFoldDB" id="A0A0X3TLB5"/>
<evidence type="ECO:0000313" key="3">
    <source>
        <dbReference type="EMBL" id="KUJ76523.1"/>
    </source>
</evidence>
<keyword evidence="1" id="KW-0732">Signal</keyword>
<proteinExistence type="predicted"/>